<name>A0A1H3DNW8_9FLAO</name>
<proteinExistence type="predicted"/>
<gene>
    <name evidence="1" type="ORF">SAMN05444338_11359</name>
</gene>
<dbReference type="RefSeq" id="WP_091434113.1">
    <property type="nucleotide sequence ID" value="NZ_FNMV01000013.1"/>
</dbReference>
<keyword evidence="1" id="KW-0255">Endonuclease</keyword>
<dbReference type="AlphaFoldDB" id="A0A1H3DNW8"/>
<dbReference type="CDD" id="cd22316">
    <property type="entry name" value="BspD6I-like"/>
    <property type="match status" value="1"/>
</dbReference>
<keyword evidence="2" id="KW-1185">Reference proteome</keyword>
<sequence>MANLSKTKALFAFTSPRTIEKIIPEIKILTENFEGQKWSGNDQVQIDFFQTLFDSEYYEGETFPSNPALAARDRITRAPKALGFVDLQPTVKLTEVGKLLLAEKRLDETFTRQLLKFQLPSPYHTQSKTVDFSVKPYLELLRLIKELGSISKTEIALYFSQLTNYNDFEKIVSKIKEFQKNSKSYKGSRKMYVAECFEKEILEIFQQEVQDKNLKTRESSNTSLQKFIKTKSSNMKDYADAFVRYIRATELVTFQKRTFRLIISSQKTEEVNYILKQIDRKPLVFKTTAEFKKYLFNPSSIKLLSDDKELLVKQIESLGLSKFDKTVSIEELKDILDGLRISVKSKNIEEKKRELKDYKELPDILEVFRQIKKKEVPDAPLFLEWNVWRALVMLNYAKRVDGNFIMDIDGMPLNYAPGQKPDIESEYSDFGIITEVTMSGGHTQYKMESESVPRHYGKAKEILNKEMYCLFVAPKISEGTLAHYFNLNRFNTKLYGGKTKIIPLSIDQFIEFIKSGIENKFNNPDKLKNWLEKQWLNNQEMEDENVWSENIEKSILKWAS</sequence>
<keyword evidence="1" id="KW-0378">Hydrolase</keyword>
<dbReference type="Pfam" id="PF09491">
    <property type="entry name" value="RE_AlwI"/>
    <property type="match status" value="1"/>
</dbReference>
<dbReference type="Gene3D" id="3.40.91.50">
    <property type="match status" value="1"/>
</dbReference>
<accession>A0A1H3DNW8</accession>
<dbReference type="STRING" id="229203.SAMN05444338_11359"/>
<dbReference type="InterPro" id="IPR018573">
    <property type="entry name" value="Restrct_endonuc_II_AlwI"/>
</dbReference>
<evidence type="ECO:0000313" key="1">
    <source>
        <dbReference type="EMBL" id="SDX67788.1"/>
    </source>
</evidence>
<organism evidence="1 2">
    <name type="scientific">Flavobacterium degerlachei</name>
    <dbReference type="NCBI Taxonomy" id="229203"/>
    <lineage>
        <taxon>Bacteria</taxon>
        <taxon>Pseudomonadati</taxon>
        <taxon>Bacteroidota</taxon>
        <taxon>Flavobacteriia</taxon>
        <taxon>Flavobacteriales</taxon>
        <taxon>Flavobacteriaceae</taxon>
        <taxon>Flavobacterium</taxon>
    </lineage>
</organism>
<dbReference type="Proteomes" id="UP000198569">
    <property type="component" value="Unassembled WGS sequence"/>
</dbReference>
<dbReference type="EMBL" id="FNMV01000013">
    <property type="protein sequence ID" value="SDX67788.1"/>
    <property type="molecule type" value="Genomic_DNA"/>
</dbReference>
<protein>
    <submittedName>
        <fullName evidence="1">AlwI restriction endonuclease</fullName>
    </submittedName>
</protein>
<keyword evidence="1" id="KW-0540">Nuclease</keyword>
<dbReference type="GO" id="GO:0004519">
    <property type="term" value="F:endonuclease activity"/>
    <property type="evidence" value="ECO:0007669"/>
    <property type="project" value="UniProtKB-KW"/>
</dbReference>
<dbReference type="OrthoDB" id="5314016at2"/>
<evidence type="ECO:0000313" key="2">
    <source>
        <dbReference type="Proteomes" id="UP000198569"/>
    </source>
</evidence>
<reference evidence="2" key="1">
    <citation type="submission" date="2016-10" db="EMBL/GenBank/DDBJ databases">
        <authorList>
            <person name="Varghese N."/>
            <person name="Submissions S."/>
        </authorList>
    </citation>
    <scope>NUCLEOTIDE SEQUENCE [LARGE SCALE GENOMIC DNA]</scope>
    <source>
        <strain evidence="2">DSM 15718</strain>
    </source>
</reference>